<dbReference type="Gene3D" id="3.10.450.50">
    <property type="match status" value="1"/>
</dbReference>
<evidence type="ECO:0000259" key="1">
    <source>
        <dbReference type="Pfam" id="PF14534"/>
    </source>
</evidence>
<dbReference type="InterPro" id="IPR032710">
    <property type="entry name" value="NTF2-like_dom_sf"/>
</dbReference>
<dbReference type="SUPFAM" id="SSF54427">
    <property type="entry name" value="NTF2-like"/>
    <property type="match status" value="1"/>
</dbReference>
<feature type="domain" description="DUF4440" evidence="1">
    <location>
        <begin position="8"/>
        <end position="116"/>
    </location>
</feature>
<dbReference type="Proteomes" id="UP001200741">
    <property type="component" value="Unassembled WGS sequence"/>
</dbReference>
<accession>A0ABS8XNM6</accession>
<dbReference type="Pfam" id="PF14534">
    <property type="entry name" value="DUF4440"/>
    <property type="match status" value="1"/>
</dbReference>
<dbReference type="EMBL" id="JAJTWU010000001">
    <property type="protein sequence ID" value="MCE4553433.1"/>
    <property type="molecule type" value="Genomic_DNA"/>
</dbReference>
<dbReference type="RefSeq" id="WP_233370133.1">
    <property type="nucleotide sequence ID" value="NZ_JAJTWU010000001.1"/>
</dbReference>
<evidence type="ECO:0000313" key="2">
    <source>
        <dbReference type="EMBL" id="MCE4553433.1"/>
    </source>
</evidence>
<dbReference type="InterPro" id="IPR027843">
    <property type="entry name" value="DUF4440"/>
</dbReference>
<comment type="caution">
    <text evidence="2">The sequence shown here is derived from an EMBL/GenBank/DDBJ whole genome shotgun (WGS) entry which is preliminary data.</text>
</comment>
<name>A0ABS8XNM6_9BURK</name>
<proteinExistence type="predicted"/>
<keyword evidence="3" id="KW-1185">Reference proteome</keyword>
<evidence type="ECO:0000313" key="3">
    <source>
        <dbReference type="Proteomes" id="UP001200741"/>
    </source>
</evidence>
<protein>
    <submittedName>
        <fullName evidence="2">Nuclear transport factor 2 family protein</fullName>
    </submittedName>
</protein>
<organism evidence="2 3">
    <name type="scientific">Pelomonas cellulosilytica</name>
    <dbReference type="NCBI Taxonomy" id="2906762"/>
    <lineage>
        <taxon>Bacteria</taxon>
        <taxon>Pseudomonadati</taxon>
        <taxon>Pseudomonadota</taxon>
        <taxon>Betaproteobacteria</taxon>
        <taxon>Burkholderiales</taxon>
        <taxon>Sphaerotilaceae</taxon>
        <taxon>Roseateles</taxon>
    </lineage>
</organism>
<sequence>MSDLLTDLQRLESQLHHPGVRLDESRLQALLHAAFHEVGRSGSRYDRAGIVRFLAEQGRNVAYPEDVVADQFAVQALGPAAALLTYRTAHRQPDGTLARHTLRSSLWVNDGAGWQLLYHQGTPAGAPW</sequence>
<gene>
    <name evidence="2" type="ORF">LXT13_03100</name>
</gene>
<reference evidence="2 3" key="1">
    <citation type="submission" date="2021-12" db="EMBL/GenBank/DDBJ databases">
        <title>Genome seq of P8.</title>
        <authorList>
            <person name="Seo T."/>
        </authorList>
    </citation>
    <scope>NUCLEOTIDE SEQUENCE [LARGE SCALE GENOMIC DNA]</scope>
    <source>
        <strain evidence="2 3">P8</strain>
    </source>
</reference>